<gene>
    <name evidence="1" type="ORF">J2Z34_001135</name>
</gene>
<reference evidence="1 2" key="1">
    <citation type="submission" date="2021-03" db="EMBL/GenBank/DDBJ databases">
        <title>Genomic Encyclopedia of Type Strains, Phase IV (KMG-IV): sequencing the most valuable type-strain genomes for metagenomic binning, comparative biology and taxonomic classification.</title>
        <authorList>
            <person name="Goeker M."/>
        </authorList>
    </citation>
    <scope>NUCLEOTIDE SEQUENCE [LARGE SCALE GENOMIC DNA]</scope>
    <source>
        <strain evidence="1 2">DSM 6139</strain>
    </source>
</reference>
<dbReference type="RefSeq" id="WP_209458887.1">
    <property type="nucleotide sequence ID" value="NZ_JAGGKC010000007.1"/>
</dbReference>
<dbReference type="Proteomes" id="UP001519271">
    <property type="component" value="Unassembled WGS sequence"/>
</dbReference>
<sequence length="489" mass="54888">MENFLHAPIRPIEPKTSQYGIDPKLVKTRISEMPGMVSIKLKEIFPDLPDTIFPTANNEEAIKEVYRAAVDSLRQIDMSKIKSEHTVNILASHHGFTLYGGQPYAELLKAIKDVVSEKTGCTNIRLRAGVGMRFRETEEYIKRYGLDTYFNGKAIGMAPVDEGIPIETEIGTLYGLKKVYDATWIIHAHHTDVREVHFHRQVDKAVKPFGMSYARIETRSTYHQNLGPRAANFTARAIFDSEFVQSKFAFASFLNVGPHGIIGVDSDADLYALNERATFLGCQYYGKIMTLFGEIDECIVALDFPCPVPYVFSAGVIYGNFVGANTDLYDMETPLPAYTWYTEAFYNKHEKPMLDSIPPMNPAVKICVHNYAWLGYPSAFFSKHIPTLVVGQTQSDLFDTDPLNQDYMTYASVVKTAEAAMNFAYNASGTDKVLIFDGAMAGMNVSKSLAEFLVEKAPQVSERVDKILLPKWLKQRGVDISILDKLKLK</sequence>
<evidence type="ECO:0000313" key="2">
    <source>
        <dbReference type="Proteomes" id="UP001519271"/>
    </source>
</evidence>
<dbReference type="EMBL" id="JAGGKC010000007">
    <property type="protein sequence ID" value="MBP1918658.1"/>
    <property type="molecule type" value="Genomic_DNA"/>
</dbReference>
<comment type="caution">
    <text evidence="1">The sequence shown here is derived from an EMBL/GenBank/DDBJ whole genome shotgun (WGS) entry which is preliminary data.</text>
</comment>
<proteinExistence type="predicted"/>
<organism evidence="1 2">
    <name type="scientific">Youngiibacter multivorans</name>
    <dbReference type="NCBI Taxonomy" id="937251"/>
    <lineage>
        <taxon>Bacteria</taxon>
        <taxon>Bacillati</taxon>
        <taxon>Bacillota</taxon>
        <taxon>Clostridia</taxon>
        <taxon>Eubacteriales</taxon>
        <taxon>Clostridiaceae</taxon>
        <taxon>Youngiibacter</taxon>
    </lineage>
</organism>
<evidence type="ECO:0000313" key="1">
    <source>
        <dbReference type="EMBL" id="MBP1918658.1"/>
    </source>
</evidence>
<keyword evidence="2" id="KW-1185">Reference proteome</keyword>
<accession>A0ABS4G287</accession>
<protein>
    <submittedName>
        <fullName evidence="1">Uncharacterized protein</fullName>
    </submittedName>
</protein>
<name>A0ABS4G287_9CLOT</name>